<feature type="transmembrane region" description="Helical" evidence="1">
    <location>
        <begin position="93"/>
        <end position="118"/>
    </location>
</feature>
<keyword evidence="3" id="KW-1185">Reference proteome</keyword>
<sequence length="258" mass="28362">MALLIRAVLVLFLTWQGLSTLMSKGMNLNFLMTRGPLMFPDWLPMGWAGLQLLLAIWLLTPRYRQALWPLLLVLAAPMLALFCYPVWMQSSGGFPAIGAGQTLIKQLAVCALPLWLLGYRQQSKWLGMAGLALVFVWLGAMNFTQAQATDLAMLVQSSPLTRWLDTLLGSKGVAALAGVWDLLAAALFLIPASRLWGAFAISLALLIKLHFLATFDDALMYCWLTATGADLLKSALLLVVAWLWVGSVDHTETLKLCN</sequence>
<protein>
    <recommendedName>
        <fullName evidence="4">DoxX-like protein</fullName>
    </recommendedName>
</protein>
<feature type="transmembrane region" description="Helical" evidence="1">
    <location>
        <begin position="67"/>
        <end position="87"/>
    </location>
</feature>
<dbReference type="OrthoDB" id="1118972at2"/>
<keyword evidence="1" id="KW-0472">Membrane</keyword>
<evidence type="ECO:0000313" key="3">
    <source>
        <dbReference type="Proteomes" id="UP000268033"/>
    </source>
</evidence>
<organism evidence="2 3">
    <name type="scientific">Gallaecimonas pentaromativorans</name>
    <dbReference type="NCBI Taxonomy" id="584787"/>
    <lineage>
        <taxon>Bacteria</taxon>
        <taxon>Pseudomonadati</taxon>
        <taxon>Pseudomonadota</taxon>
        <taxon>Gammaproteobacteria</taxon>
        <taxon>Enterobacterales</taxon>
        <taxon>Gallaecimonadaceae</taxon>
        <taxon>Gallaecimonas</taxon>
    </lineage>
</organism>
<gene>
    <name evidence="2" type="ORF">EDC28_1174</name>
</gene>
<keyword evidence="1" id="KW-1133">Transmembrane helix</keyword>
<dbReference type="EMBL" id="RJUL01000017">
    <property type="protein sequence ID" value="ROQ18738.1"/>
    <property type="molecule type" value="Genomic_DNA"/>
</dbReference>
<comment type="caution">
    <text evidence="2">The sequence shown here is derived from an EMBL/GenBank/DDBJ whole genome shotgun (WGS) entry which is preliminary data.</text>
</comment>
<dbReference type="STRING" id="584787.GCA_001247655_01385"/>
<evidence type="ECO:0000313" key="2">
    <source>
        <dbReference type="EMBL" id="ROQ18738.1"/>
    </source>
</evidence>
<proteinExistence type="predicted"/>
<feature type="transmembrane region" description="Helical" evidence="1">
    <location>
        <begin position="168"/>
        <end position="190"/>
    </location>
</feature>
<feature type="transmembrane region" description="Helical" evidence="1">
    <location>
        <begin position="195"/>
        <end position="212"/>
    </location>
</feature>
<dbReference type="RefSeq" id="WP_050660263.1">
    <property type="nucleotide sequence ID" value="NZ_LFWC01000016.1"/>
</dbReference>
<evidence type="ECO:0000256" key="1">
    <source>
        <dbReference type="SAM" id="Phobius"/>
    </source>
</evidence>
<feature type="transmembrane region" description="Helical" evidence="1">
    <location>
        <begin position="43"/>
        <end position="60"/>
    </location>
</feature>
<dbReference type="AlphaFoldDB" id="A0A3N1NU54"/>
<evidence type="ECO:0008006" key="4">
    <source>
        <dbReference type="Google" id="ProtNLM"/>
    </source>
</evidence>
<feature type="transmembrane region" description="Helical" evidence="1">
    <location>
        <begin position="218"/>
        <end position="245"/>
    </location>
</feature>
<accession>A0A3N1NU54</accession>
<keyword evidence="1" id="KW-0812">Transmembrane</keyword>
<dbReference type="Proteomes" id="UP000268033">
    <property type="component" value="Unassembled WGS sequence"/>
</dbReference>
<feature type="transmembrane region" description="Helical" evidence="1">
    <location>
        <begin position="125"/>
        <end position="148"/>
    </location>
</feature>
<name>A0A3N1NU54_9GAMM</name>
<reference evidence="2 3" key="1">
    <citation type="submission" date="2018-11" db="EMBL/GenBank/DDBJ databases">
        <title>Genomic Encyclopedia of Type Strains, Phase IV (KMG-IV): sequencing the most valuable type-strain genomes for metagenomic binning, comparative biology and taxonomic classification.</title>
        <authorList>
            <person name="Goeker M."/>
        </authorList>
    </citation>
    <scope>NUCLEOTIDE SEQUENCE [LARGE SCALE GENOMIC DNA]</scope>
    <source>
        <strain evidence="2 3">DSM 21945</strain>
    </source>
</reference>